<reference evidence="2" key="2">
    <citation type="submission" date="2022-06" db="EMBL/GenBank/DDBJ databases">
        <title>Detection of beta-lactamases in bacteria of animal origin.</title>
        <authorList>
            <person name="Mlynarcik P."/>
            <person name="Zdarska V."/>
            <person name="Chudobova H."/>
            <person name="Prochazkova P."/>
            <person name="Hricova K."/>
            <person name="Mezerova K."/>
            <person name="Bardon J."/>
            <person name="Dolejska M."/>
            <person name="Sukkar I."/>
            <person name="Kolar M."/>
        </authorList>
    </citation>
    <scope>NUCLEOTIDE SEQUENCE</scope>
    <source>
        <strain evidence="2">S 300-3</strain>
    </source>
</reference>
<gene>
    <name evidence="3" type="ORF">EA795_17860</name>
    <name evidence="2" type="ORF">NJF43_06085</name>
</gene>
<organism evidence="2 5">
    <name type="scientific">Stutzerimonas nitrititolerans</name>
    <dbReference type="NCBI Taxonomy" id="2482751"/>
    <lineage>
        <taxon>Bacteria</taxon>
        <taxon>Pseudomonadati</taxon>
        <taxon>Pseudomonadota</taxon>
        <taxon>Gammaproteobacteria</taxon>
        <taxon>Pseudomonadales</taxon>
        <taxon>Pseudomonadaceae</taxon>
        <taxon>Stutzerimonas</taxon>
    </lineage>
</organism>
<evidence type="ECO:0000313" key="5">
    <source>
        <dbReference type="Proteomes" id="UP001165292"/>
    </source>
</evidence>
<evidence type="ECO:0000256" key="1">
    <source>
        <dbReference type="SAM" id="SignalP"/>
    </source>
</evidence>
<name>A0AA41WJP7_9GAMM</name>
<dbReference type="Proteomes" id="UP001165292">
    <property type="component" value="Unassembled WGS sequence"/>
</dbReference>
<proteinExistence type="predicted"/>
<evidence type="ECO:0000313" key="2">
    <source>
        <dbReference type="EMBL" id="MCO7544324.1"/>
    </source>
</evidence>
<feature type="signal peptide" evidence="1">
    <location>
        <begin position="1"/>
        <end position="23"/>
    </location>
</feature>
<keyword evidence="4" id="KW-1185">Reference proteome</keyword>
<accession>A0AA41WJP7</accession>
<dbReference type="AlphaFoldDB" id="A0AA41WJP7"/>
<comment type="caution">
    <text evidence="2">The sequence shown here is derived from an EMBL/GenBank/DDBJ whole genome shotgun (WGS) entry which is preliminary data.</text>
</comment>
<reference evidence="3 4" key="1">
    <citation type="submission" date="2018-10" db="EMBL/GenBank/DDBJ databases">
        <title>Pseudomonas sp. GL14 genome.</title>
        <authorList>
            <person name="Peng J."/>
            <person name="Liu Z.-P."/>
        </authorList>
    </citation>
    <scope>NUCLEOTIDE SEQUENCE [LARGE SCALE GENOMIC DNA]</scope>
    <source>
        <strain evidence="3 4">GL14</strain>
    </source>
</reference>
<keyword evidence="1" id="KW-0732">Signal</keyword>
<evidence type="ECO:0000313" key="4">
    <source>
        <dbReference type="Proteomes" id="UP000269134"/>
    </source>
</evidence>
<sequence length="74" mass="7862">MTLAIARVVFIAAALGIASLAAAAWIEPGTQVLQSNERGYCPLPPSARQVAAPVRPDHDLLLFIYSLSQRGFLG</sequence>
<dbReference type="GeneID" id="84610906"/>
<dbReference type="EMBL" id="JAMYBS010000005">
    <property type="protein sequence ID" value="MCO7544324.1"/>
    <property type="molecule type" value="Genomic_DNA"/>
</dbReference>
<evidence type="ECO:0000313" key="3">
    <source>
        <dbReference type="EMBL" id="RMH97571.1"/>
    </source>
</evidence>
<dbReference type="RefSeq" id="WP_014853764.1">
    <property type="nucleotide sequence ID" value="NZ_DALYQI010000013.1"/>
</dbReference>
<dbReference type="Proteomes" id="UP000269134">
    <property type="component" value="Unassembled WGS sequence"/>
</dbReference>
<feature type="chain" id="PRO_5041442715" evidence="1">
    <location>
        <begin position="24"/>
        <end position="74"/>
    </location>
</feature>
<protein>
    <submittedName>
        <fullName evidence="2">Formate dehydrogenase accessory protein FdhE</fullName>
    </submittedName>
</protein>
<dbReference type="EMBL" id="RFFL01000016">
    <property type="protein sequence ID" value="RMH97571.1"/>
    <property type="molecule type" value="Genomic_DNA"/>
</dbReference>